<dbReference type="EMBL" id="OW240914">
    <property type="protein sequence ID" value="CAH2273710.1"/>
    <property type="molecule type" value="Genomic_DNA"/>
</dbReference>
<feature type="non-terminal residue" evidence="1">
    <location>
        <position position="51"/>
    </location>
</feature>
<proteinExistence type="predicted"/>
<keyword evidence="2" id="KW-1185">Reference proteome</keyword>
<dbReference type="Proteomes" id="UP001295444">
    <property type="component" value="Chromosome 03"/>
</dbReference>
<gene>
    <name evidence="1" type="ORF">PECUL_23A001426</name>
</gene>
<dbReference type="AlphaFoldDB" id="A0AAD1RN43"/>
<evidence type="ECO:0000313" key="1">
    <source>
        <dbReference type="EMBL" id="CAH2273710.1"/>
    </source>
</evidence>
<reference evidence="1" key="1">
    <citation type="submission" date="2022-03" db="EMBL/GenBank/DDBJ databases">
        <authorList>
            <person name="Alioto T."/>
            <person name="Alioto T."/>
            <person name="Gomez Garrido J."/>
        </authorList>
    </citation>
    <scope>NUCLEOTIDE SEQUENCE</scope>
</reference>
<sequence>MVKRMMPARELRVIKVVRKKRAASGRLSDTSEDCKKAIWRIGQPCDWQTSK</sequence>
<evidence type="ECO:0000313" key="2">
    <source>
        <dbReference type="Proteomes" id="UP001295444"/>
    </source>
</evidence>
<organism evidence="1 2">
    <name type="scientific">Pelobates cultripes</name>
    <name type="common">Western spadefoot toad</name>
    <dbReference type="NCBI Taxonomy" id="61616"/>
    <lineage>
        <taxon>Eukaryota</taxon>
        <taxon>Metazoa</taxon>
        <taxon>Chordata</taxon>
        <taxon>Craniata</taxon>
        <taxon>Vertebrata</taxon>
        <taxon>Euteleostomi</taxon>
        <taxon>Amphibia</taxon>
        <taxon>Batrachia</taxon>
        <taxon>Anura</taxon>
        <taxon>Pelobatoidea</taxon>
        <taxon>Pelobatidae</taxon>
        <taxon>Pelobates</taxon>
    </lineage>
</organism>
<accession>A0AAD1RN43</accession>
<name>A0AAD1RN43_PELCU</name>
<protein>
    <submittedName>
        <fullName evidence="1">Uncharacterized protein</fullName>
    </submittedName>
</protein>